<dbReference type="Proteomes" id="UP000198409">
    <property type="component" value="Unassembled WGS sequence"/>
</dbReference>
<organism evidence="18 20">
    <name type="scientific">Paracoccus sediminis</name>
    <dbReference type="NCBI Taxonomy" id="1214787"/>
    <lineage>
        <taxon>Bacteria</taxon>
        <taxon>Pseudomonadati</taxon>
        <taxon>Pseudomonadota</taxon>
        <taxon>Alphaproteobacteria</taxon>
        <taxon>Rhodobacterales</taxon>
        <taxon>Paracoccaceae</taxon>
        <taxon>Paracoccus</taxon>
    </lineage>
</organism>
<evidence type="ECO:0000259" key="17">
    <source>
        <dbReference type="Pfam" id="PF22461"/>
    </source>
</evidence>
<dbReference type="GO" id="GO:0015159">
    <property type="term" value="F:polysaccharide transmembrane transporter activity"/>
    <property type="evidence" value="ECO:0007669"/>
    <property type="project" value="InterPro"/>
</dbReference>
<dbReference type="GO" id="GO:0015288">
    <property type="term" value="F:porin activity"/>
    <property type="evidence" value="ECO:0007669"/>
    <property type="project" value="UniProtKB-KW"/>
</dbReference>
<evidence type="ECO:0000256" key="3">
    <source>
        <dbReference type="ARBA" id="ARBA00022448"/>
    </source>
</evidence>
<name>A0A238X3X6_9RHOB</name>
<evidence type="ECO:0000256" key="7">
    <source>
        <dbReference type="ARBA" id="ARBA00022729"/>
    </source>
</evidence>
<evidence type="ECO:0000256" key="14">
    <source>
        <dbReference type="ARBA" id="ARBA00023288"/>
    </source>
</evidence>
<evidence type="ECO:0000259" key="16">
    <source>
        <dbReference type="Pfam" id="PF02563"/>
    </source>
</evidence>
<keyword evidence="4" id="KW-1134">Transmembrane beta strand</keyword>
<feature type="domain" description="SLBB" evidence="17">
    <location>
        <begin position="203"/>
        <end position="277"/>
    </location>
</feature>
<evidence type="ECO:0000313" key="19">
    <source>
        <dbReference type="EMBL" id="TBN49256.1"/>
    </source>
</evidence>
<dbReference type="PANTHER" id="PTHR33619:SF3">
    <property type="entry name" value="POLYSACCHARIDE EXPORT PROTEIN GFCE-RELATED"/>
    <property type="match status" value="1"/>
</dbReference>
<evidence type="ECO:0000256" key="10">
    <source>
        <dbReference type="ARBA" id="ARBA00023114"/>
    </source>
</evidence>
<evidence type="ECO:0000256" key="4">
    <source>
        <dbReference type="ARBA" id="ARBA00022452"/>
    </source>
</evidence>
<evidence type="ECO:0000256" key="11">
    <source>
        <dbReference type="ARBA" id="ARBA00023136"/>
    </source>
</evidence>
<dbReference type="Pfam" id="PF02563">
    <property type="entry name" value="Poly_export"/>
    <property type="match status" value="1"/>
</dbReference>
<feature type="domain" description="Polysaccharide export protein N-terminal" evidence="16">
    <location>
        <begin position="115"/>
        <end position="193"/>
    </location>
</feature>
<comment type="subcellular location">
    <subcellularLocation>
        <location evidence="1">Cell outer membrane</location>
        <topology evidence="1">Multi-pass membrane protein</topology>
    </subcellularLocation>
</comment>
<evidence type="ECO:0000256" key="1">
    <source>
        <dbReference type="ARBA" id="ARBA00004571"/>
    </source>
</evidence>
<keyword evidence="14" id="KW-0449">Lipoprotein</keyword>
<dbReference type="AlphaFoldDB" id="A0A238X3X6"/>
<keyword evidence="3" id="KW-0813">Transport</keyword>
<evidence type="ECO:0000313" key="21">
    <source>
        <dbReference type="Proteomes" id="UP000292859"/>
    </source>
</evidence>
<dbReference type="PANTHER" id="PTHR33619">
    <property type="entry name" value="POLYSACCHARIDE EXPORT PROTEIN GFCE-RELATED"/>
    <property type="match status" value="1"/>
</dbReference>
<dbReference type="InterPro" id="IPR003715">
    <property type="entry name" value="Poly_export_N"/>
</dbReference>
<dbReference type="OrthoDB" id="7198507at2"/>
<evidence type="ECO:0000313" key="18">
    <source>
        <dbReference type="EMBL" id="SNR53390.1"/>
    </source>
</evidence>
<dbReference type="GO" id="GO:0006811">
    <property type="term" value="P:monoatomic ion transport"/>
    <property type="evidence" value="ECO:0007669"/>
    <property type="project" value="UniProtKB-KW"/>
</dbReference>
<keyword evidence="13" id="KW-0998">Cell outer membrane</keyword>
<dbReference type="Gene3D" id="3.10.560.10">
    <property type="entry name" value="Outer membrane lipoprotein wza domain like"/>
    <property type="match status" value="2"/>
</dbReference>
<evidence type="ECO:0000256" key="6">
    <source>
        <dbReference type="ARBA" id="ARBA00022692"/>
    </source>
</evidence>
<evidence type="ECO:0000256" key="13">
    <source>
        <dbReference type="ARBA" id="ARBA00023237"/>
    </source>
</evidence>
<dbReference type="EMBL" id="SIRL01000008">
    <property type="protein sequence ID" value="TBN49256.1"/>
    <property type="molecule type" value="Genomic_DNA"/>
</dbReference>
<dbReference type="Gene3D" id="3.30.1950.10">
    <property type="entry name" value="wza like domain"/>
    <property type="match status" value="1"/>
</dbReference>
<evidence type="ECO:0000256" key="15">
    <source>
        <dbReference type="SAM" id="MobiDB-lite"/>
    </source>
</evidence>
<evidence type="ECO:0000256" key="8">
    <source>
        <dbReference type="ARBA" id="ARBA00023047"/>
    </source>
</evidence>
<evidence type="ECO:0000256" key="9">
    <source>
        <dbReference type="ARBA" id="ARBA00023065"/>
    </source>
</evidence>
<evidence type="ECO:0000313" key="20">
    <source>
        <dbReference type="Proteomes" id="UP000198409"/>
    </source>
</evidence>
<accession>A0A238X3X6</accession>
<dbReference type="Pfam" id="PF22461">
    <property type="entry name" value="SLBB_2"/>
    <property type="match status" value="1"/>
</dbReference>
<evidence type="ECO:0000256" key="12">
    <source>
        <dbReference type="ARBA" id="ARBA00023139"/>
    </source>
</evidence>
<proteinExistence type="inferred from homology"/>
<keyword evidence="10" id="KW-0626">Porin</keyword>
<keyword evidence="8" id="KW-0625">Polysaccharide transport</keyword>
<evidence type="ECO:0000256" key="5">
    <source>
        <dbReference type="ARBA" id="ARBA00022597"/>
    </source>
</evidence>
<keyword evidence="7" id="KW-0732">Signal</keyword>
<dbReference type="InterPro" id="IPR049712">
    <property type="entry name" value="Poly_export"/>
</dbReference>
<comment type="similarity">
    <text evidence="2">Belongs to the BexD/CtrA/VexA family.</text>
</comment>
<sequence length="408" mass="43249">MASGRGRRYIAAEPGGKSGPKEQEFRKVTVNPSPARIVAGLSVRVVVIAALTLLAACSLPRSGPSKNEIYSGAVEKGGNAHVIYVNDHVARATNFTPAYGFSNSFLRAGQVGADEIRAGDVLGLAIWENVDDGLLTSLGTSSTALQEIQVDSAGYIFVPYAGRVQAAGNTPDQLRQIITERLATQTPDPQVTVARVAGDGATVSVMGKVTAQGVYPIERPTRTLSAMLARSGGVSIEPEIAVITVKRGNDTGKVWLTDLYSNASNDIALRPGDVILVEEDQRSFTALGALGGQTRVPLGNEMIDAVEAVAMVGGLNSSLADPTGVFILRDEPESVASRVLGKTVNGTQRMAYVLDLTRPNGLFLARDFLIRDEDTVYVTEAPYVQWQKRLASLIGPLNSANSVQNLTQ</sequence>
<keyword evidence="9" id="KW-0406">Ion transport</keyword>
<reference evidence="20" key="2">
    <citation type="submission" date="2017-06" db="EMBL/GenBank/DDBJ databases">
        <authorList>
            <person name="Varghese N."/>
            <person name="Submissions S."/>
        </authorList>
    </citation>
    <scope>NUCLEOTIDE SEQUENCE [LARGE SCALE GENOMIC DNA]</scope>
    <source>
        <strain evidence="20">DSM 26170</strain>
    </source>
</reference>
<dbReference type="InterPro" id="IPR054765">
    <property type="entry name" value="SLBB_dom"/>
</dbReference>
<evidence type="ECO:0000256" key="2">
    <source>
        <dbReference type="ARBA" id="ARBA00009450"/>
    </source>
</evidence>
<gene>
    <name evidence="19" type="ORF">EYF88_11780</name>
    <name evidence="18" type="ORF">SAMN06265378_107139</name>
</gene>
<dbReference type="GO" id="GO:0009279">
    <property type="term" value="C:cell outer membrane"/>
    <property type="evidence" value="ECO:0007669"/>
    <property type="project" value="UniProtKB-SubCell"/>
</dbReference>
<reference evidence="18" key="1">
    <citation type="submission" date="2017-06" db="EMBL/GenBank/DDBJ databases">
        <authorList>
            <person name="Kim H.J."/>
            <person name="Triplett B.A."/>
        </authorList>
    </citation>
    <scope>NUCLEOTIDE SEQUENCE [LARGE SCALE GENOMIC DNA]</scope>
    <source>
        <strain evidence="18">DSM 26170</strain>
    </source>
</reference>
<keyword evidence="5" id="KW-0762">Sugar transport</keyword>
<reference evidence="19 21" key="3">
    <citation type="submission" date="2019-02" db="EMBL/GenBank/DDBJ databases">
        <authorList>
            <person name="Zhang G."/>
        </authorList>
    </citation>
    <scope>NUCLEOTIDE SEQUENCE [LARGE SCALE GENOMIC DNA]</scope>
    <source>
        <strain evidence="19 21">CMB17</strain>
    </source>
</reference>
<keyword evidence="12" id="KW-0564">Palmitate</keyword>
<keyword evidence="11" id="KW-0472">Membrane</keyword>
<keyword evidence="6" id="KW-0812">Transmembrane</keyword>
<keyword evidence="21" id="KW-1185">Reference proteome</keyword>
<protein>
    <submittedName>
        <fullName evidence="18">Polysaccharide export outer membrane protein</fullName>
    </submittedName>
    <submittedName>
        <fullName evidence="19">Polysaccharide export protein</fullName>
    </submittedName>
</protein>
<dbReference type="Proteomes" id="UP000292859">
    <property type="component" value="Unassembled WGS sequence"/>
</dbReference>
<dbReference type="EMBL" id="FZNM01000007">
    <property type="protein sequence ID" value="SNR53390.1"/>
    <property type="molecule type" value="Genomic_DNA"/>
</dbReference>
<dbReference type="GO" id="GO:0046930">
    <property type="term" value="C:pore complex"/>
    <property type="evidence" value="ECO:0007669"/>
    <property type="project" value="UniProtKB-KW"/>
</dbReference>
<feature type="region of interest" description="Disordered" evidence="15">
    <location>
        <begin position="1"/>
        <end position="24"/>
    </location>
</feature>